<dbReference type="EMBL" id="JAGGKV010000001">
    <property type="protein sequence ID" value="MBP1961341.1"/>
    <property type="molecule type" value="Genomic_DNA"/>
</dbReference>
<sequence>MNMKMKRSLATIVLSAALLTTASFPAWAEEGVSSAVFAQTSTNTSYALKDQVEVEIKSILNEHESNSTKLGAVIRIKNTSGKVTRVPDFEMRVSMADGTVYTLQPSAKNPKSIQPKSQQELSYLSTVERSDDAELSELSFVDVDMEVYPKKETTLLSVPVDSALVWNGSDSTITKAAALLKWGEAFTLPSLRSPIGFIPVDIHKEITAKGVSTVVQIQVVNPTNERQTVPNFGIDGKTESTIYSGNRAETSVVLDPGEKKYIHVVIPTDLDTEFTSLNVVSPESFFAAMGEGGNLQEVTYRVGRANILLPVGAATQGVIPAPAYTLGTPVKLDSTNKFVPSNVDVSLVELHVTNNEDDGFNTAIAKFKLTNNSDRPIPIPAIQTELVSKDGFAYGGRRQAATALSVVPKASYVVSYSYALPASETGEGLKMNLYSQQANGDTTYKSLLATAKVPVQPNDFTSKVLNVYPYEISIKDWTISAIFQAALTYDYKLKLDLDIKPDKLVTVDKYNSKLSFELFDKVGNPVGKTTKDLSGEGRLYNGTNTIDLSARSGQLDFPIQVKIYETFTNEFGETVKRLLTTFKQ</sequence>
<dbReference type="RefSeq" id="WP_167063863.1">
    <property type="nucleotide sequence ID" value="NZ_JAAOZR010000031.1"/>
</dbReference>
<comment type="caution">
    <text evidence="2">The sequence shown here is derived from an EMBL/GenBank/DDBJ whole genome shotgun (WGS) entry which is preliminary data.</text>
</comment>
<protein>
    <recommendedName>
        <fullName evidence="4">DUF4139 domain-containing protein</fullName>
    </recommendedName>
</protein>
<feature type="signal peptide" evidence="1">
    <location>
        <begin position="1"/>
        <end position="28"/>
    </location>
</feature>
<evidence type="ECO:0000313" key="3">
    <source>
        <dbReference type="Proteomes" id="UP001519344"/>
    </source>
</evidence>
<gene>
    <name evidence="2" type="ORF">J2Z65_000535</name>
</gene>
<keyword evidence="3" id="KW-1185">Reference proteome</keyword>
<evidence type="ECO:0000313" key="2">
    <source>
        <dbReference type="EMBL" id="MBP1961341.1"/>
    </source>
</evidence>
<organism evidence="2 3">
    <name type="scientific">Paenibacillus aceris</name>
    <dbReference type="NCBI Taxonomy" id="869555"/>
    <lineage>
        <taxon>Bacteria</taxon>
        <taxon>Bacillati</taxon>
        <taxon>Bacillota</taxon>
        <taxon>Bacilli</taxon>
        <taxon>Bacillales</taxon>
        <taxon>Paenibacillaceae</taxon>
        <taxon>Paenibacillus</taxon>
    </lineage>
</organism>
<accession>A0ABS4HSW4</accession>
<reference evidence="2 3" key="1">
    <citation type="submission" date="2021-03" db="EMBL/GenBank/DDBJ databases">
        <title>Genomic Encyclopedia of Type Strains, Phase IV (KMG-IV): sequencing the most valuable type-strain genomes for metagenomic binning, comparative biology and taxonomic classification.</title>
        <authorList>
            <person name="Goeker M."/>
        </authorList>
    </citation>
    <scope>NUCLEOTIDE SEQUENCE [LARGE SCALE GENOMIC DNA]</scope>
    <source>
        <strain evidence="2 3">DSM 24950</strain>
    </source>
</reference>
<evidence type="ECO:0008006" key="4">
    <source>
        <dbReference type="Google" id="ProtNLM"/>
    </source>
</evidence>
<name>A0ABS4HSW4_9BACL</name>
<proteinExistence type="predicted"/>
<dbReference type="Proteomes" id="UP001519344">
    <property type="component" value="Unassembled WGS sequence"/>
</dbReference>
<evidence type="ECO:0000256" key="1">
    <source>
        <dbReference type="SAM" id="SignalP"/>
    </source>
</evidence>
<feature type="chain" id="PRO_5045520927" description="DUF4139 domain-containing protein" evidence="1">
    <location>
        <begin position="29"/>
        <end position="584"/>
    </location>
</feature>
<keyword evidence="1" id="KW-0732">Signal</keyword>